<evidence type="ECO:0000256" key="3">
    <source>
        <dbReference type="ARBA" id="ARBA00006859"/>
    </source>
</evidence>
<keyword evidence="5 12" id="KW-0812">Transmembrane</keyword>
<dbReference type="FunFam" id="3.50.30.30:FF:000007">
    <property type="entry name" value="Signal peptide peptidase-like 3"/>
    <property type="match status" value="1"/>
</dbReference>
<evidence type="ECO:0000313" key="15">
    <source>
        <dbReference type="Proteomes" id="UP000015453"/>
    </source>
</evidence>
<feature type="transmembrane region" description="Helical" evidence="12">
    <location>
        <begin position="229"/>
        <end position="252"/>
    </location>
</feature>
<evidence type="ECO:0000256" key="4">
    <source>
        <dbReference type="ARBA" id="ARBA00022670"/>
    </source>
</evidence>
<reference evidence="14 15" key="1">
    <citation type="journal article" date="2013" name="BMC Genomics">
        <title>The miniature genome of a carnivorous plant Genlisea aurea contains a low number of genes and short non-coding sequences.</title>
        <authorList>
            <person name="Leushkin E.V."/>
            <person name="Sutormin R.A."/>
            <person name="Nabieva E.R."/>
            <person name="Penin A.A."/>
            <person name="Kondrashov A.S."/>
            <person name="Logacheva M.D."/>
        </authorList>
    </citation>
    <scope>NUCLEOTIDE SEQUENCE [LARGE SCALE GENOMIC DNA]</scope>
</reference>
<dbReference type="OrthoDB" id="29661at2759"/>
<dbReference type="GO" id="GO:0010008">
    <property type="term" value="C:endosome membrane"/>
    <property type="evidence" value="ECO:0007669"/>
    <property type="project" value="UniProtKB-SubCell"/>
</dbReference>
<feature type="domain" description="PA" evidence="13">
    <location>
        <begin position="78"/>
        <end position="155"/>
    </location>
</feature>
<keyword evidence="7" id="KW-0967">Endosome</keyword>
<accession>S8CFY6</accession>
<comment type="caution">
    <text evidence="14">The sequence shown here is derived from an EMBL/GenBank/DDBJ whole genome shotgun (WGS) entry which is preliminary data.</text>
</comment>
<proteinExistence type="inferred from homology"/>
<dbReference type="AlphaFoldDB" id="S8CFY6"/>
<evidence type="ECO:0000313" key="14">
    <source>
        <dbReference type="EMBL" id="EPS63416.1"/>
    </source>
</evidence>
<dbReference type="GO" id="GO:0098554">
    <property type="term" value="C:cytoplasmic side of endoplasmic reticulum membrane"/>
    <property type="evidence" value="ECO:0007669"/>
    <property type="project" value="TreeGrafter"/>
</dbReference>
<keyword evidence="6" id="KW-0732">Signal</keyword>
<dbReference type="Pfam" id="PF04258">
    <property type="entry name" value="Peptidase_A22B"/>
    <property type="match status" value="1"/>
</dbReference>
<keyword evidence="9 12" id="KW-1133">Transmembrane helix</keyword>
<evidence type="ECO:0000256" key="1">
    <source>
        <dbReference type="ARBA" id="ARBA00003012"/>
    </source>
</evidence>
<feature type="transmembrane region" description="Helical" evidence="12">
    <location>
        <begin position="258"/>
        <end position="284"/>
    </location>
</feature>
<name>S8CFY6_9LAMI</name>
<organism evidence="14 15">
    <name type="scientific">Genlisea aurea</name>
    <dbReference type="NCBI Taxonomy" id="192259"/>
    <lineage>
        <taxon>Eukaryota</taxon>
        <taxon>Viridiplantae</taxon>
        <taxon>Streptophyta</taxon>
        <taxon>Embryophyta</taxon>
        <taxon>Tracheophyta</taxon>
        <taxon>Spermatophyta</taxon>
        <taxon>Magnoliopsida</taxon>
        <taxon>eudicotyledons</taxon>
        <taxon>Gunneridae</taxon>
        <taxon>Pentapetalae</taxon>
        <taxon>asterids</taxon>
        <taxon>lamiids</taxon>
        <taxon>Lamiales</taxon>
        <taxon>Lentibulariaceae</taxon>
        <taxon>Genlisea</taxon>
    </lineage>
</organism>
<keyword evidence="11" id="KW-0325">Glycoprotein</keyword>
<dbReference type="GO" id="GO:0033619">
    <property type="term" value="P:membrane protein proteolysis"/>
    <property type="evidence" value="ECO:0007669"/>
    <property type="project" value="TreeGrafter"/>
</dbReference>
<dbReference type="GO" id="GO:0098553">
    <property type="term" value="C:lumenal side of endoplasmic reticulum membrane"/>
    <property type="evidence" value="ECO:0007669"/>
    <property type="project" value="TreeGrafter"/>
</dbReference>
<evidence type="ECO:0000256" key="7">
    <source>
        <dbReference type="ARBA" id="ARBA00022753"/>
    </source>
</evidence>
<keyword evidence="15" id="KW-1185">Reference proteome</keyword>
<dbReference type="GO" id="GO:0042500">
    <property type="term" value="F:aspartic endopeptidase activity, intramembrane cleaving"/>
    <property type="evidence" value="ECO:0007669"/>
    <property type="project" value="InterPro"/>
</dbReference>
<sequence length="437" mass="47811">LVLLVPSSVVFAGDIVHEDDKSPKRPGCDNNFVLVKVPIWIDGEEEMQFVGVGARFGPTLESQEKRANQTTVALADPLDCCSKPKNKLTGEAIMVHRGNCSFVTKANVAEDAGASALLIINNQTDLLKMVCDEHETDLSIGIPIVMLPQDAGESLKRSMATNSHVAIQIYSPKRPLVDVAEVFLWLMAVSTILCASYWSASSAREAAIELLKDDSDFYQKKETHNSSGVIDINATSAICFVVIASCFLIMLYKLMSYVFIEILVVIFCIGGFEGSLTCVVALLSRVRWFESAAESYVTIPFIGHVSYLTLGVAPFCLALSILWGVFRTVSFAWIGQDVLGITLIITVLQIVRVPNLKVGTVLLVCALLYDITWVFLSNLWFHESVMIVVARGDGSGEDGIPMLLKIPRLFDPWGGYSIIGFGDIIIPGLVVSFSLRF</sequence>
<dbReference type="SMART" id="SM00730">
    <property type="entry name" value="PSN"/>
    <property type="match status" value="1"/>
</dbReference>
<comment type="subcellular location">
    <subcellularLocation>
        <location evidence="2">Endosome membrane</location>
        <topology evidence="2">Multi-pass membrane protein</topology>
    </subcellularLocation>
</comment>
<dbReference type="InterPro" id="IPR006639">
    <property type="entry name" value="Preselin/SPP"/>
</dbReference>
<feature type="transmembrane region" description="Helical" evidence="12">
    <location>
        <begin position="331"/>
        <end position="351"/>
    </location>
</feature>
<dbReference type="SUPFAM" id="SSF52025">
    <property type="entry name" value="PA domain"/>
    <property type="match status" value="1"/>
</dbReference>
<feature type="transmembrane region" description="Helical" evidence="12">
    <location>
        <begin position="413"/>
        <end position="435"/>
    </location>
</feature>
<comment type="function">
    <text evidence="1">Intramembrane-cleaving aspartic protease (I-CLiP) that cleaves type II membrane signal peptides in the hydrophobic plane of the membrane.</text>
</comment>
<dbReference type="EMBL" id="AUSU01005499">
    <property type="protein sequence ID" value="EPS63416.1"/>
    <property type="molecule type" value="Genomic_DNA"/>
</dbReference>
<dbReference type="InterPro" id="IPR007369">
    <property type="entry name" value="Peptidase_A22B_SPP"/>
</dbReference>
<keyword evidence="10 12" id="KW-0472">Membrane</keyword>
<evidence type="ECO:0000256" key="11">
    <source>
        <dbReference type="ARBA" id="ARBA00023180"/>
    </source>
</evidence>
<gene>
    <name evidence="14" type="ORF">M569_11364</name>
</gene>
<evidence type="ECO:0000256" key="6">
    <source>
        <dbReference type="ARBA" id="ARBA00022729"/>
    </source>
</evidence>
<evidence type="ECO:0000256" key="10">
    <source>
        <dbReference type="ARBA" id="ARBA00023136"/>
    </source>
</evidence>
<keyword evidence="8" id="KW-0378">Hydrolase</keyword>
<evidence type="ECO:0000259" key="13">
    <source>
        <dbReference type="Pfam" id="PF02225"/>
    </source>
</evidence>
<evidence type="ECO:0000256" key="2">
    <source>
        <dbReference type="ARBA" id="ARBA00004337"/>
    </source>
</evidence>
<feature type="non-terminal residue" evidence="14">
    <location>
        <position position="1"/>
    </location>
</feature>
<dbReference type="PANTHER" id="PTHR12174">
    <property type="entry name" value="SIGNAL PEPTIDE PEPTIDASE"/>
    <property type="match status" value="1"/>
</dbReference>
<dbReference type="InterPro" id="IPR046450">
    <property type="entry name" value="PA_dom_sf"/>
</dbReference>
<feature type="transmembrane region" description="Helical" evidence="12">
    <location>
        <begin position="182"/>
        <end position="200"/>
    </location>
</feature>
<dbReference type="InterPro" id="IPR003137">
    <property type="entry name" value="PA_domain"/>
</dbReference>
<dbReference type="Gene3D" id="3.50.30.30">
    <property type="match status" value="1"/>
</dbReference>
<evidence type="ECO:0000256" key="12">
    <source>
        <dbReference type="SAM" id="Phobius"/>
    </source>
</evidence>
<feature type="non-terminal residue" evidence="14">
    <location>
        <position position="437"/>
    </location>
</feature>
<dbReference type="GO" id="GO:0030660">
    <property type="term" value="C:Golgi-associated vesicle membrane"/>
    <property type="evidence" value="ECO:0007669"/>
    <property type="project" value="TreeGrafter"/>
</dbReference>
<protein>
    <recommendedName>
        <fullName evidence="13">PA domain-containing protein</fullName>
    </recommendedName>
</protein>
<dbReference type="Proteomes" id="UP000015453">
    <property type="component" value="Unassembled WGS sequence"/>
</dbReference>
<evidence type="ECO:0000256" key="9">
    <source>
        <dbReference type="ARBA" id="ARBA00022989"/>
    </source>
</evidence>
<dbReference type="PANTHER" id="PTHR12174:SF102">
    <property type="entry name" value="SIGNAL PEPTIDE PEPTIDASE-LIKE 4"/>
    <property type="match status" value="1"/>
</dbReference>
<dbReference type="GO" id="GO:0005765">
    <property type="term" value="C:lysosomal membrane"/>
    <property type="evidence" value="ECO:0007669"/>
    <property type="project" value="TreeGrafter"/>
</dbReference>
<dbReference type="Pfam" id="PF02225">
    <property type="entry name" value="PA"/>
    <property type="match status" value="1"/>
</dbReference>
<feature type="transmembrane region" description="Helical" evidence="12">
    <location>
        <begin position="305"/>
        <end position="325"/>
    </location>
</feature>
<evidence type="ECO:0000256" key="8">
    <source>
        <dbReference type="ARBA" id="ARBA00022801"/>
    </source>
</evidence>
<feature type="transmembrane region" description="Helical" evidence="12">
    <location>
        <begin position="358"/>
        <end position="376"/>
    </location>
</feature>
<keyword evidence="4" id="KW-0645">Protease</keyword>
<evidence type="ECO:0000256" key="5">
    <source>
        <dbReference type="ARBA" id="ARBA00022692"/>
    </source>
</evidence>
<comment type="similarity">
    <text evidence="3">Belongs to the peptidase A22B family.</text>
</comment>